<evidence type="ECO:0000256" key="2">
    <source>
        <dbReference type="ARBA" id="ARBA00012980"/>
    </source>
</evidence>
<keyword evidence="11" id="KW-1133">Transmembrane helix</keyword>
<dbReference type="HAMAP" id="MF_00165">
    <property type="entry name" value="Thymidylate_kinase"/>
    <property type="match status" value="1"/>
</dbReference>
<dbReference type="EC" id="2.7.4.9" evidence="2 10"/>
<protein>
    <recommendedName>
        <fullName evidence="3 10">Thymidylate kinase</fullName>
        <ecNumber evidence="2 10">2.7.4.9</ecNumber>
    </recommendedName>
    <alternativeName>
        <fullName evidence="10">dTMP kinase</fullName>
    </alternativeName>
</protein>
<feature type="transmembrane region" description="Helical" evidence="11">
    <location>
        <begin position="244"/>
        <end position="263"/>
    </location>
</feature>
<evidence type="ECO:0000256" key="11">
    <source>
        <dbReference type="SAM" id="Phobius"/>
    </source>
</evidence>
<proteinExistence type="inferred from homology"/>
<feature type="transmembrane region" description="Helical" evidence="11">
    <location>
        <begin position="275"/>
        <end position="295"/>
    </location>
</feature>
<feature type="transmembrane region" description="Helical" evidence="11">
    <location>
        <begin position="408"/>
        <end position="430"/>
    </location>
</feature>
<dbReference type="CDD" id="cd01672">
    <property type="entry name" value="TMPK"/>
    <property type="match status" value="1"/>
</dbReference>
<evidence type="ECO:0000313" key="13">
    <source>
        <dbReference type="EMBL" id="MFC6879665.1"/>
    </source>
</evidence>
<evidence type="ECO:0000256" key="8">
    <source>
        <dbReference type="ARBA" id="ARBA00022840"/>
    </source>
</evidence>
<evidence type="ECO:0000256" key="1">
    <source>
        <dbReference type="ARBA" id="ARBA00009776"/>
    </source>
</evidence>
<dbReference type="InterPro" id="IPR027417">
    <property type="entry name" value="P-loop_NTPase"/>
</dbReference>
<dbReference type="PROSITE" id="PS01331">
    <property type="entry name" value="THYMIDYLATE_KINASE"/>
    <property type="match status" value="1"/>
</dbReference>
<accession>A0ABW2CGQ7</accession>
<keyword evidence="5 10" id="KW-0545">Nucleotide biosynthesis</keyword>
<comment type="function">
    <text evidence="10">Phosphorylation of dTMP to form dTDP in both de novo and salvage pathways of dTTP synthesis.</text>
</comment>
<feature type="transmembrane region" description="Helical" evidence="11">
    <location>
        <begin position="118"/>
        <end position="144"/>
    </location>
</feature>
<keyword evidence="4 10" id="KW-0808">Transferase</keyword>
<evidence type="ECO:0000259" key="12">
    <source>
        <dbReference type="Pfam" id="PF02223"/>
    </source>
</evidence>
<evidence type="ECO:0000256" key="7">
    <source>
        <dbReference type="ARBA" id="ARBA00022777"/>
    </source>
</evidence>
<evidence type="ECO:0000256" key="6">
    <source>
        <dbReference type="ARBA" id="ARBA00022741"/>
    </source>
</evidence>
<dbReference type="InterPro" id="IPR018095">
    <property type="entry name" value="Thymidylate_kin_CS"/>
</dbReference>
<keyword evidence="6 10" id="KW-0547">Nucleotide-binding</keyword>
<dbReference type="Gene3D" id="1.20.1250.20">
    <property type="entry name" value="MFS general substrate transporter like domains"/>
    <property type="match status" value="1"/>
</dbReference>
<name>A0ABW2CGQ7_9ACTN</name>
<feature type="transmembrane region" description="Helical" evidence="11">
    <location>
        <begin position="331"/>
        <end position="354"/>
    </location>
</feature>
<dbReference type="NCBIfam" id="TIGR00041">
    <property type="entry name" value="DTMP_kinase"/>
    <property type="match status" value="1"/>
</dbReference>
<keyword evidence="7 10" id="KW-0418">Kinase</keyword>
<evidence type="ECO:0000256" key="5">
    <source>
        <dbReference type="ARBA" id="ARBA00022727"/>
    </source>
</evidence>
<dbReference type="SUPFAM" id="SSF52540">
    <property type="entry name" value="P-loop containing nucleoside triphosphate hydrolases"/>
    <property type="match status" value="1"/>
</dbReference>
<dbReference type="PANTHER" id="PTHR10344:SF4">
    <property type="entry name" value="UMP-CMP KINASE 2, MITOCHONDRIAL"/>
    <property type="match status" value="1"/>
</dbReference>
<comment type="similarity">
    <text evidence="1 10">Belongs to the thymidylate kinase family.</text>
</comment>
<keyword evidence="11" id="KW-0812">Transmembrane</keyword>
<evidence type="ECO:0000256" key="3">
    <source>
        <dbReference type="ARBA" id="ARBA00017144"/>
    </source>
</evidence>
<dbReference type="PANTHER" id="PTHR10344">
    <property type="entry name" value="THYMIDYLATE KINASE"/>
    <property type="match status" value="1"/>
</dbReference>
<feature type="transmembrane region" description="Helical" evidence="11">
    <location>
        <begin position="156"/>
        <end position="178"/>
    </location>
</feature>
<dbReference type="Pfam" id="PF02223">
    <property type="entry name" value="Thymidylate_kin"/>
    <property type="match status" value="1"/>
</dbReference>
<sequence>MTRTGASRPHPAAPPEVTPMRPFRRLWSALSLSSLGTWLSVPALSATAALLARDEDLAGRAQAVGGTLVLMVLPLVLFAPLAGPATARLDRRLALAVADVLRFAVVLSVPLVDALPWTLAAAFLVSCLTLLWIPVAGAAVPALVPEGLRGAARRSAARAVYGAAPVAAVLFAVLALIAEGAFDTAGRADLALYATAVVFLGGGAVVASLGELSGPTPEGFSIPAPLAAAFRAPRSADGTPAARGLGLAVAAATLAGAAVAAVAEVHARELGGGDAGYGSVLAALAIGVASGLFLGPRVLRPFSRRRLLGLAVVAAALALLVVALVQNLVVVVFVTAFLGVAAGAAWATGTAALAGPDEDAGEDGASGPLAYPRSVALVTTLAAFIVAPLLAGAFGSHRFSVGGGSYDLGGAGLALLVAAVLVLLSGLVAYRRLDDRRGVPLLPDLAAAVRGEVYTPPAPAEAATAAVPVRHERGVFVAFEGGEGAGKTTQARLASIWLRDHGYDVVSTHEPGATKTGMRLRALLLDRETTGLSDRAETLLYAADRADHVANVIRPAMERGAIVVSDRYIDSSLAYQGFGRRQEVEDIARVNAWATGGLIPDLTVLLELPPEAGLGRLTSPADRIEAEPNEFHERVIAGFRALAEAYPDRYLVLDASRPQAELSRAIQDRIRELLPDPVPAATEDITSTFPAITD</sequence>
<feature type="transmembrane region" description="Helical" evidence="11">
    <location>
        <begin position="190"/>
        <end position="210"/>
    </location>
</feature>
<dbReference type="RefSeq" id="WP_160821629.1">
    <property type="nucleotide sequence ID" value="NZ_JBHSXE010000001.1"/>
</dbReference>
<feature type="domain" description="Thymidylate kinase-like" evidence="12">
    <location>
        <begin position="479"/>
        <end position="666"/>
    </location>
</feature>
<feature type="binding site" evidence="10">
    <location>
        <begin position="481"/>
        <end position="488"/>
    </location>
    <ligand>
        <name>ATP</name>
        <dbReference type="ChEBI" id="CHEBI:30616"/>
    </ligand>
</feature>
<dbReference type="SUPFAM" id="SSF103473">
    <property type="entry name" value="MFS general substrate transporter"/>
    <property type="match status" value="1"/>
</dbReference>
<keyword evidence="8 10" id="KW-0067">ATP-binding</keyword>
<comment type="caution">
    <text evidence="13">The sequence shown here is derived from an EMBL/GenBank/DDBJ whole genome shotgun (WGS) entry which is preliminary data.</text>
</comment>
<feature type="transmembrane region" description="Helical" evidence="11">
    <location>
        <begin position="375"/>
        <end position="396"/>
    </location>
</feature>
<dbReference type="InterPro" id="IPR018094">
    <property type="entry name" value="Thymidylate_kinase"/>
</dbReference>
<evidence type="ECO:0000313" key="14">
    <source>
        <dbReference type="Proteomes" id="UP001596380"/>
    </source>
</evidence>
<organism evidence="13 14">
    <name type="scientific">Actinomadura yumaensis</name>
    <dbReference type="NCBI Taxonomy" id="111807"/>
    <lineage>
        <taxon>Bacteria</taxon>
        <taxon>Bacillati</taxon>
        <taxon>Actinomycetota</taxon>
        <taxon>Actinomycetes</taxon>
        <taxon>Streptosporangiales</taxon>
        <taxon>Thermomonosporaceae</taxon>
        <taxon>Actinomadura</taxon>
    </lineage>
</organism>
<feature type="transmembrane region" description="Helical" evidence="11">
    <location>
        <begin position="307"/>
        <end position="325"/>
    </location>
</feature>
<keyword evidence="14" id="KW-1185">Reference proteome</keyword>
<reference evidence="14" key="1">
    <citation type="journal article" date="2019" name="Int. J. Syst. Evol. Microbiol.">
        <title>The Global Catalogue of Microorganisms (GCM) 10K type strain sequencing project: providing services to taxonomists for standard genome sequencing and annotation.</title>
        <authorList>
            <consortium name="The Broad Institute Genomics Platform"/>
            <consortium name="The Broad Institute Genome Sequencing Center for Infectious Disease"/>
            <person name="Wu L."/>
            <person name="Ma J."/>
        </authorList>
    </citation>
    <scope>NUCLEOTIDE SEQUENCE [LARGE SCALE GENOMIC DNA]</scope>
    <source>
        <strain evidence="14">JCM 3369</strain>
    </source>
</reference>
<dbReference type="GO" id="GO:0004798">
    <property type="term" value="F:dTMP kinase activity"/>
    <property type="evidence" value="ECO:0007669"/>
    <property type="project" value="UniProtKB-EC"/>
</dbReference>
<evidence type="ECO:0000256" key="9">
    <source>
        <dbReference type="ARBA" id="ARBA00048743"/>
    </source>
</evidence>
<dbReference type="Gene3D" id="3.40.50.300">
    <property type="entry name" value="P-loop containing nucleotide triphosphate hydrolases"/>
    <property type="match status" value="1"/>
</dbReference>
<evidence type="ECO:0000256" key="10">
    <source>
        <dbReference type="HAMAP-Rule" id="MF_00165"/>
    </source>
</evidence>
<dbReference type="InterPro" id="IPR039430">
    <property type="entry name" value="Thymidylate_kin-like_dom"/>
</dbReference>
<dbReference type="EMBL" id="JBHSXS010000003">
    <property type="protein sequence ID" value="MFC6879665.1"/>
    <property type="molecule type" value="Genomic_DNA"/>
</dbReference>
<dbReference type="Proteomes" id="UP001596380">
    <property type="component" value="Unassembled WGS sequence"/>
</dbReference>
<gene>
    <name evidence="10 13" type="primary">tmk</name>
    <name evidence="13" type="ORF">ACFQKB_07795</name>
</gene>
<dbReference type="InterPro" id="IPR036259">
    <property type="entry name" value="MFS_trans_sf"/>
</dbReference>
<comment type="catalytic activity">
    <reaction evidence="9 10">
        <text>dTMP + ATP = dTDP + ADP</text>
        <dbReference type="Rhea" id="RHEA:13517"/>
        <dbReference type="ChEBI" id="CHEBI:30616"/>
        <dbReference type="ChEBI" id="CHEBI:58369"/>
        <dbReference type="ChEBI" id="CHEBI:63528"/>
        <dbReference type="ChEBI" id="CHEBI:456216"/>
        <dbReference type="EC" id="2.7.4.9"/>
    </reaction>
</comment>
<evidence type="ECO:0000256" key="4">
    <source>
        <dbReference type="ARBA" id="ARBA00022679"/>
    </source>
</evidence>
<keyword evidence="11" id="KW-0472">Membrane</keyword>
<feature type="transmembrane region" description="Helical" evidence="11">
    <location>
        <begin position="61"/>
        <end position="81"/>
    </location>
</feature>